<dbReference type="Proteomes" id="UP001341281">
    <property type="component" value="Chromosome 08"/>
</dbReference>
<keyword evidence="2" id="KW-0732">Signal</keyword>
<gene>
    <name evidence="3" type="ORF">U9M48_034755</name>
</gene>
<feature type="region of interest" description="Disordered" evidence="1">
    <location>
        <begin position="105"/>
        <end position="129"/>
    </location>
</feature>
<proteinExistence type="predicted"/>
<dbReference type="AlphaFoldDB" id="A0AAQ3X7P2"/>
<reference evidence="3 4" key="1">
    <citation type="submission" date="2024-02" db="EMBL/GenBank/DDBJ databases">
        <title>High-quality chromosome-scale genome assembly of Pensacola bahiagrass (Paspalum notatum Flugge var. saurae).</title>
        <authorList>
            <person name="Vega J.M."/>
            <person name="Podio M."/>
            <person name="Orjuela J."/>
            <person name="Siena L.A."/>
            <person name="Pessino S.C."/>
            <person name="Combes M.C."/>
            <person name="Mariac C."/>
            <person name="Albertini E."/>
            <person name="Pupilli F."/>
            <person name="Ortiz J.P.A."/>
            <person name="Leblanc O."/>
        </authorList>
    </citation>
    <scope>NUCLEOTIDE SEQUENCE [LARGE SCALE GENOMIC DNA]</scope>
    <source>
        <strain evidence="3">R1</strain>
        <tissue evidence="3">Leaf</tissue>
    </source>
</reference>
<name>A0AAQ3X7P2_PASNO</name>
<evidence type="ECO:0000313" key="4">
    <source>
        <dbReference type="Proteomes" id="UP001341281"/>
    </source>
</evidence>
<feature type="compositionally biased region" description="Low complexity" evidence="1">
    <location>
        <begin position="105"/>
        <end position="117"/>
    </location>
</feature>
<protein>
    <submittedName>
        <fullName evidence="3">Uncharacterized protein</fullName>
    </submittedName>
</protein>
<sequence length="180" mass="18659">MARRHRRLARARGGGARLAPLAPVSAAAVLVCLLLACGCCCLAATKPAPAAARTASVETPGGMRMNVKYSPEEVDRWMDRMANSPDSPFRPATDEDNAFFNRMAASSSNAKKTTAPARGGGGGSRSSSGAAAAAAAGFDGHIEFSDQYPFARIVVDGFHSAGDSSSSSSSHAEYYDVKDL</sequence>
<accession>A0AAQ3X7P2</accession>
<evidence type="ECO:0000313" key="3">
    <source>
        <dbReference type="EMBL" id="WVZ88210.1"/>
    </source>
</evidence>
<feature type="signal peptide" evidence="2">
    <location>
        <begin position="1"/>
        <end position="43"/>
    </location>
</feature>
<evidence type="ECO:0000256" key="1">
    <source>
        <dbReference type="SAM" id="MobiDB-lite"/>
    </source>
</evidence>
<feature type="chain" id="PRO_5042880623" evidence="2">
    <location>
        <begin position="44"/>
        <end position="180"/>
    </location>
</feature>
<feature type="region of interest" description="Disordered" evidence="1">
    <location>
        <begin position="160"/>
        <end position="180"/>
    </location>
</feature>
<organism evidence="3 4">
    <name type="scientific">Paspalum notatum var. saurae</name>
    <dbReference type="NCBI Taxonomy" id="547442"/>
    <lineage>
        <taxon>Eukaryota</taxon>
        <taxon>Viridiplantae</taxon>
        <taxon>Streptophyta</taxon>
        <taxon>Embryophyta</taxon>
        <taxon>Tracheophyta</taxon>
        <taxon>Spermatophyta</taxon>
        <taxon>Magnoliopsida</taxon>
        <taxon>Liliopsida</taxon>
        <taxon>Poales</taxon>
        <taxon>Poaceae</taxon>
        <taxon>PACMAD clade</taxon>
        <taxon>Panicoideae</taxon>
        <taxon>Andropogonodae</taxon>
        <taxon>Paspaleae</taxon>
        <taxon>Paspalinae</taxon>
        <taxon>Paspalum</taxon>
    </lineage>
</organism>
<evidence type="ECO:0000256" key="2">
    <source>
        <dbReference type="SAM" id="SignalP"/>
    </source>
</evidence>
<dbReference type="EMBL" id="CP144752">
    <property type="protein sequence ID" value="WVZ88210.1"/>
    <property type="molecule type" value="Genomic_DNA"/>
</dbReference>
<keyword evidence="4" id="KW-1185">Reference proteome</keyword>